<proteinExistence type="predicted"/>
<protein>
    <submittedName>
        <fullName evidence="1">Uncharacterized protein</fullName>
    </submittedName>
</protein>
<dbReference type="Proteomes" id="UP000634136">
    <property type="component" value="Unassembled WGS sequence"/>
</dbReference>
<evidence type="ECO:0000313" key="2">
    <source>
        <dbReference type="Proteomes" id="UP000634136"/>
    </source>
</evidence>
<evidence type="ECO:0000313" key="1">
    <source>
        <dbReference type="EMBL" id="KAF7830263.1"/>
    </source>
</evidence>
<gene>
    <name evidence="1" type="ORF">G2W53_012596</name>
</gene>
<keyword evidence="2" id="KW-1185">Reference proteome</keyword>
<dbReference type="EMBL" id="JAAIUW010000005">
    <property type="protein sequence ID" value="KAF7830263.1"/>
    <property type="molecule type" value="Genomic_DNA"/>
</dbReference>
<reference evidence="1" key="1">
    <citation type="submission" date="2020-09" db="EMBL/GenBank/DDBJ databases">
        <title>Genome-Enabled Discovery of Anthraquinone Biosynthesis in Senna tora.</title>
        <authorList>
            <person name="Kang S.-H."/>
            <person name="Pandey R.P."/>
            <person name="Lee C.-M."/>
            <person name="Sim J.-S."/>
            <person name="Jeong J.-T."/>
            <person name="Choi B.-S."/>
            <person name="Jung M."/>
            <person name="Ginzburg D."/>
            <person name="Zhao K."/>
            <person name="Won S.Y."/>
            <person name="Oh T.-J."/>
            <person name="Yu Y."/>
            <person name="Kim N.-H."/>
            <person name="Lee O.R."/>
            <person name="Lee T.-H."/>
            <person name="Bashyal P."/>
            <person name="Kim T.-S."/>
            <person name="Lee W.-H."/>
            <person name="Kawkins C."/>
            <person name="Kim C.-K."/>
            <person name="Kim J.S."/>
            <person name="Ahn B.O."/>
            <person name="Rhee S.Y."/>
            <person name="Sohng J.K."/>
        </authorList>
    </citation>
    <scope>NUCLEOTIDE SEQUENCE</scope>
    <source>
        <tissue evidence="1">Leaf</tissue>
    </source>
</reference>
<comment type="caution">
    <text evidence="1">The sequence shown here is derived from an EMBL/GenBank/DDBJ whole genome shotgun (WGS) entry which is preliminary data.</text>
</comment>
<accession>A0A834TX14</accession>
<dbReference type="AlphaFoldDB" id="A0A834TX14"/>
<organism evidence="1 2">
    <name type="scientific">Senna tora</name>
    <dbReference type="NCBI Taxonomy" id="362788"/>
    <lineage>
        <taxon>Eukaryota</taxon>
        <taxon>Viridiplantae</taxon>
        <taxon>Streptophyta</taxon>
        <taxon>Embryophyta</taxon>
        <taxon>Tracheophyta</taxon>
        <taxon>Spermatophyta</taxon>
        <taxon>Magnoliopsida</taxon>
        <taxon>eudicotyledons</taxon>
        <taxon>Gunneridae</taxon>
        <taxon>Pentapetalae</taxon>
        <taxon>rosids</taxon>
        <taxon>fabids</taxon>
        <taxon>Fabales</taxon>
        <taxon>Fabaceae</taxon>
        <taxon>Caesalpinioideae</taxon>
        <taxon>Cassia clade</taxon>
        <taxon>Senna</taxon>
    </lineage>
</organism>
<sequence length="22" mass="2696">MGMNLTVQLHRRAVQKFKFDIY</sequence>
<name>A0A834TX14_9FABA</name>